<name>A0A067MIN5_BOTB1</name>
<feature type="chain" id="PRO_5001645630" description="tripeptidyl-peptidase II" evidence="16">
    <location>
        <begin position="19"/>
        <end position="640"/>
    </location>
</feature>
<evidence type="ECO:0000256" key="16">
    <source>
        <dbReference type="SAM" id="SignalP"/>
    </source>
</evidence>
<evidence type="ECO:0000256" key="7">
    <source>
        <dbReference type="ARBA" id="ARBA00022723"/>
    </source>
</evidence>
<feature type="binding site" evidence="15">
    <location>
        <position position="588"/>
    </location>
    <ligand>
        <name>Ca(2+)</name>
        <dbReference type="ChEBI" id="CHEBI:29108"/>
    </ligand>
</feature>
<comment type="function">
    <text evidence="2">Secreted tripeptidyl-peptidase which degrades proteins at acidic pHs and is involved in virulence.</text>
</comment>
<sequence length="640" mass="69296">MRFLPLFFPLLLLATAEGASITHRLGSYTTHEARRHAPSGWSKRGGLNKRATIPVRINLKQGNLNQAEKLLMAVSHPDSPNYGQHYSAKEVADLFAPSRESIDAVKDWLISAGLHPHRLQYSHPKGAVLVDMAIEEIEDLLQTEYDIYEHESGQPHVACDSYSVPQAIQNHIDFITPTVHFDAKVAKRDDSDQPFKAFNIGDLKISFITPKIQFANLLDIFKQQAVKNCDKQTTPACLQALYGYGKYQQRASMENSLGIVEYTPQSYLPTDLDLFSNMFSNETKGYRPDLVSIDGGVLINTTSPANLVESSLDLQYAISIVYPTNTTLYQVGDPVKRASFNNFLGGLDATYCEALDPVHDAVYSPPSCGSAKPTNVISTSYSYNEADLTLAYEQRQCMEYMKLGMQGVTVIFSSGDYGVAGSAGVCIDPATGNRTVNGTRFNPSFPSTCPYVTSIGATQVNNGSSVYEPESACQQHAFSGGGFSNRFPIPDYQKQAVGDYFAKYTPPYTAAQYNNSGATRGYPDISANGANYVVAVAGKFGMVAGTSASAPVVASILTLINDARLAAGQPTIGFINPFIYAHPEMFNDITSGGNQGCGTPGFTAVPGWDPVTGLGTPNFPKMLDKFMGGKDVTLGLSLSL</sequence>
<dbReference type="SMART" id="SM00944">
    <property type="entry name" value="Pro-kuma_activ"/>
    <property type="match status" value="1"/>
</dbReference>
<keyword evidence="10 15" id="KW-0720">Serine protease</keyword>
<dbReference type="GO" id="GO:0046872">
    <property type="term" value="F:metal ion binding"/>
    <property type="evidence" value="ECO:0007669"/>
    <property type="project" value="UniProtKB-UniRule"/>
</dbReference>
<evidence type="ECO:0000259" key="17">
    <source>
        <dbReference type="PROSITE" id="PS51695"/>
    </source>
</evidence>
<gene>
    <name evidence="18" type="ORF">BOTBODRAFT_35307</name>
</gene>
<evidence type="ECO:0000256" key="12">
    <source>
        <dbReference type="ARBA" id="ARBA00023026"/>
    </source>
</evidence>
<reference evidence="19" key="1">
    <citation type="journal article" date="2014" name="Proc. Natl. Acad. Sci. U.S.A.">
        <title>Extensive sampling of basidiomycete genomes demonstrates inadequacy of the white-rot/brown-rot paradigm for wood decay fungi.</title>
        <authorList>
            <person name="Riley R."/>
            <person name="Salamov A.A."/>
            <person name="Brown D.W."/>
            <person name="Nagy L.G."/>
            <person name="Floudas D."/>
            <person name="Held B.W."/>
            <person name="Levasseur A."/>
            <person name="Lombard V."/>
            <person name="Morin E."/>
            <person name="Otillar R."/>
            <person name="Lindquist E.A."/>
            <person name="Sun H."/>
            <person name="LaButti K.M."/>
            <person name="Schmutz J."/>
            <person name="Jabbour D."/>
            <person name="Luo H."/>
            <person name="Baker S.E."/>
            <person name="Pisabarro A.G."/>
            <person name="Walton J.D."/>
            <person name="Blanchette R.A."/>
            <person name="Henrissat B."/>
            <person name="Martin F."/>
            <person name="Cullen D."/>
            <person name="Hibbett D.S."/>
            <person name="Grigoriev I.V."/>
        </authorList>
    </citation>
    <scope>NUCLEOTIDE SEQUENCE [LARGE SCALE GENOMIC DNA]</scope>
    <source>
        <strain evidence="19">FD-172 SS1</strain>
    </source>
</reference>
<dbReference type="Proteomes" id="UP000027195">
    <property type="component" value="Unassembled WGS sequence"/>
</dbReference>
<comment type="catalytic activity">
    <reaction evidence="1">
        <text>Release of an N-terminal tripeptide from a polypeptide.</text>
        <dbReference type="EC" id="3.4.14.10"/>
    </reaction>
</comment>
<dbReference type="PANTHER" id="PTHR14218">
    <property type="entry name" value="PROTEASE S8 TRIPEPTIDYL PEPTIDASE I CLN2"/>
    <property type="match status" value="1"/>
</dbReference>
<dbReference type="OrthoDB" id="409122at2759"/>
<dbReference type="InterPro" id="IPR050819">
    <property type="entry name" value="Tripeptidyl-peptidase_I"/>
</dbReference>
<feature type="active site" description="Charge relay system" evidence="15">
    <location>
        <position position="309"/>
    </location>
</feature>
<feature type="binding site" evidence="15">
    <location>
        <position position="589"/>
    </location>
    <ligand>
        <name>Ca(2+)</name>
        <dbReference type="ChEBI" id="CHEBI:29108"/>
    </ligand>
</feature>
<evidence type="ECO:0000256" key="3">
    <source>
        <dbReference type="ARBA" id="ARBA00004239"/>
    </source>
</evidence>
<dbReference type="InterPro" id="IPR000209">
    <property type="entry name" value="Peptidase_S8/S53_dom"/>
</dbReference>
<evidence type="ECO:0000256" key="13">
    <source>
        <dbReference type="ARBA" id="ARBA00023145"/>
    </source>
</evidence>
<dbReference type="InterPro" id="IPR036852">
    <property type="entry name" value="Peptidase_S8/S53_dom_sf"/>
</dbReference>
<dbReference type="AlphaFoldDB" id="A0A067MIN5"/>
<dbReference type="Gene3D" id="3.40.50.200">
    <property type="entry name" value="Peptidase S8/S53 domain"/>
    <property type="match status" value="1"/>
</dbReference>
<keyword evidence="11 15" id="KW-0106">Calcium</keyword>
<feature type="binding site" evidence="15">
    <location>
        <position position="609"/>
    </location>
    <ligand>
        <name>Ca(2+)</name>
        <dbReference type="ChEBI" id="CHEBI:29108"/>
    </ligand>
</feature>
<evidence type="ECO:0000313" key="19">
    <source>
        <dbReference type="Proteomes" id="UP000027195"/>
    </source>
</evidence>
<evidence type="ECO:0000256" key="11">
    <source>
        <dbReference type="ARBA" id="ARBA00022837"/>
    </source>
</evidence>
<dbReference type="Pfam" id="PF09286">
    <property type="entry name" value="Pro-kuma_activ"/>
    <property type="match status" value="1"/>
</dbReference>
<evidence type="ECO:0000256" key="14">
    <source>
        <dbReference type="ARBA" id="ARBA00023180"/>
    </source>
</evidence>
<dbReference type="SUPFAM" id="SSF52743">
    <property type="entry name" value="Subtilisin-like"/>
    <property type="match status" value="1"/>
</dbReference>
<dbReference type="EMBL" id="KL198058">
    <property type="protein sequence ID" value="KDQ11416.1"/>
    <property type="molecule type" value="Genomic_DNA"/>
</dbReference>
<dbReference type="FunFam" id="3.40.50.200:FF:000015">
    <property type="entry name" value="Tripeptidyl peptidase A"/>
    <property type="match status" value="1"/>
</dbReference>
<dbReference type="CDD" id="cd04056">
    <property type="entry name" value="Peptidases_S53"/>
    <property type="match status" value="1"/>
</dbReference>
<dbReference type="GO" id="GO:0008240">
    <property type="term" value="F:tripeptidyl-peptidase activity"/>
    <property type="evidence" value="ECO:0007669"/>
    <property type="project" value="UniProtKB-EC"/>
</dbReference>
<protein>
    <recommendedName>
        <fullName evidence="4">tripeptidyl-peptidase II</fullName>
        <ecNumber evidence="4">3.4.14.10</ecNumber>
    </recommendedName>
</protein>
<dbReference type="CDD" id="cd11377">
    <property type="entry name" value="Pro-peptidase_S53"/>
    <property type="match status" value="1"/>
</dbReference>
<dbReference type="InParanoid" id="A0A067MIN5"/>
<evidence type="ECO:0000256" key="8">
    <source>
        <dbReference type="ARBA" id="ARBA00022729"/>
    </source>
</evidence>
<dbReference type="MEROPS" id="S53.007"/>
<keyword evidence="7 15" id="KW-0479">Metal-binding</keyword>
<dbReference type="EC" id="3.4.14.10" evidence="4"/>
<feature type="domain" description="Peptidase S53" evidence="17">
    <location>
        <begin position="232"/>
        <end position="629"/>
    </location>
</feature>
<organism evidence="18 19">
    <name type="scientific">Botryobasidium botryosum (strain FD-172 SS1)</name>
    <dbReference type="NCBI Taxonomy" id="930990"/>
    <lineage>
        <taxon>Eukaryota</taxon>
        <taxon>Fungi</taxon>
        <taxon>Dikarya</taxon>
        <taxon>Basidiomycota</taxon>
        <taxon>Agaricomycotina</taxon>
        <taxon>Agaricomycetes</taxon>
        <taxon>Cantharellales</taxon>
        <taxon>Botryobasidiaceae</taxon>
        <taxon>Botryobasidium</taxon>
    </lineage>
</organism>
<comment type="subcellular location">
    <subcellularLocation>
        <location evidence="3">Secreted</location>
        <location evidence="3">Extracellular space</location>
    </subcellularLocation>
</comment>
<dbReference type="STRING" id="930990.A0A067MIN5"/>
<feature type="active site" description="Charge relay system" evidence="15">
    <location>
        <position position="547"/>
    </location>
</feature>
<keyword evidence="19" id="KW-1185">Reference proteome</keyword>
<keyword evidence="12" id="KW-0843">Virulence</keyword>
<keyword evidence="9 15" id="KW-0378">Hydrolase</keyword>
<accession>A0A067MIN5</accession>
<comment type="cofactor">
    <cofactor evidence="15">
        <name>Ca(2+)</name>
        <dbReference type="ChEBI" id="CHEBI:29108"/>
    </cofactor>
    <text evidence="15">Binds 1 Ca(2+) ion per subunit.</text>
</comment>
<keyword evidence="14" id="KW-0325">Glycoprotein</keyword>
<evidence type="ECO:0000313" key="18">
    <source>
        <dbReference type="EMBL" id="KDQ11416.1"/>
    </source>
</evidence>
<feature type="binding site" evidence="15">
    <location>
        <position position="607"/>
    </location>
    <ligand>
        <name>Ca(2+)</name>
        <dbReference type="ChEBI" id="CHEBI:29108"/>
    </ligand>
</feature>
<evidence type="ECO:0000256" key="2">
    <source>
        <dbReference type="ARBA" id="ARBA00002451"/>
    </source>
</evidence>
<evidence type="ECO:0000256" key="15">
    <source>
        <dbReference type="PROSITE-ProRule" id="PRU01032"/>
    </source>
</evidence>
<dbReference type="PANTHER" id="PTHR14218:SF19">
    <property type="entry name" value="SERINE PROTEASE AORO, PUTATIVE (AFU_ORTHOLOGUE AFUA_6G10250)-RELATED"/>
    <property type="match status" value="1"/>
</dbReference>
<feature type="active site" description="Charge relay system" evidence="15">
    <location>
        <position position="313"/>
    </location>
</feature>
<evidence type="ECO:0000256" key="5">
    <source>
        <dbReference type="ARBA" id="ARBA00022525"/>
    </source>
</evidence>
<dbReference type="PROSITE" id="PS51695">
    <property type="entry name" value="SEDOLISIN"/>
    <property type="match status" value="1"/>
</dbReference>
<dbReference type="InterPro" id="IPR015366">
    <property type="entry name" value="S53_propep"/>
</dbReference>
<evidence type="ECO:0000256" key="6">
    <source>
        <dbReference type="ARBA" id="ARBA00022670"/>
    </source>
</evidence>
<evidence type="ECO:0000256" key="1">
    <source>
        <dbReference type="ARBA" id="ARBA00001910"/>
    </source>
</evidence>
<dbReference type="GO" id="GO:0005576">
    <property type="term" value="C:extracellular region"/>
    <property type="evidence" value="ECO:0007669"/>
    <property type="project" value="UniProtKB-SubCell"/>
</dbReference>
<dbReference type="GO" id="GO:0006508">
    <property type="term" value="P:proteolysis"/>
    <property type="evidence" value="ECO:0007669"/>
    <property type="project" value="UniProtKB-KW"/>
</dbReference>
<feature type="signal peptide" evidence="16">
    <location>
        <begin position="1"/>
        <end position="18"/>
    </location>
</feature>
<keyword evidence="6 15" id="KW-0645">Protease</keyword>
<keyword evidence="5" id="KW-0964">Secreted</keyword>
<dbReference type="SUPFAM" id="SSF54897">
    <property type="entry name" value="Protease propeptides/inhibitors"/>
    <property type="match status" value="1"/>
</dbReference>
<evidence type="ECO:0000256" key="10">
    <source>
        <dbReference type="ARBA" id="ARBA00022825"/>
    </source>
</evidence>
<dbReference type="InterPro" id="IPR030400">
    <property type="entry name" value="Sedolisin_dom"/>
</dbReference>
<evidence type="ECO:0000256" key="9">
    <source>
        <dbReference type="ARBA" id="ARBA00022801"/>
    </source>
</evidence>
<evidence type="ECO:0000256" key="4">
    <source>
        <dbReference type="ARBA" id="ARBA00012462"/>
    </source>
</evidence>
<dbReference type="GO" id="GO:0004252">
    <property type="term" value="F:serine-type endopeptidase activity"/>
    <property type="evidence" value="ECO:0007669"/>
    <property type="project" value="UniProtKB-UniRule"/>
</dbReference>
<keyword evidence="8 16" id="KW-0732">Signal</keyword>
<dbReference type="HOGENOM" id="CLU_013783_4_0_1"/>
<keyword evidence="13" id="KW-0865">Zymogen</keyword>
<dbReference type="Pfam" id="PF00082">
    <property type="entry name" value="Peptidase_S8"/>
    <property type="match status" value="1"/>
</dbReference>
<proteinExistence type="predicted"/>